<dbReference type="AlphaFoldDB" id="A0A9P4TD00"/>
<feature type="compositionally biased region" description="Low complexity" evidence="1">
    <location>
        <begin position="154"/>
        <end position="176"/>
    </location>
</feature>
<evidence type="ECO:0000313" key="5">
    <source>
        <dbReference type="Proteomes" id="UP000801428"/>
    </source>
</evidence>
<keyword evidence="5" id="KW-1185">Reference proteome</keyword>
<feature type="signal peptide" evidence="3">
    <location>
        <begin position="1"/>
        <end position="19"/>
    </location>
</feature>
<feature type="region of interest" description="Disordered" evidence="1">
    <location>
        <begin position="153"/>
        <end position="177"/>
    </location>
</feature>
<keyword evidence="3" id="KW-0732">Signal</keyword>
<organism evidence="4 5">
    <name type="scientific">Curvularia kusanoi</name>
    <name type="common">Cochliobolus kusanoi</name>
    <dbReference type="NCBI Taxonomy" id="90978"/>
    <lineage>
        <taxon>Eukaryota</taxon>
        <taxon>Fungi</taxon>
        <taxon>Dikarya</taxon>
        <taxon>Ascomycota</taxon>
        <taxon>Pezizomycotina</taxon>
        <taxon>Dothideomycetes</taxon>
        <taxon>Pleosporomycetidae</taxon>
        <taxon>Pleosporales</taxon>
        <taxon>Pleosporineae</taxon>
        <taxon>Pleosporaceae</taxon>
        <taxon>Curvularia</taxon>
    </lineage>
</organism>
<feature type="transmembrane region" description="Helical" evidence="2">
    <location>
        <begin position="268"/>
        <end position="296"/>
    </location>
</feature>
<gene>
    <name evidence="4" type="ORF">E8E13_009050</name>
</gene>
<name>A0A9P4TD00_CURKU</name>
<evidence type="ECO:0000256" key="1">
    <source>
        <dbReference type="SAM" id="MobiDB-lite"/>
    </source>
</evidence>
<sequence>MKLLYLLFALLSLLSAAFGKQDIFNDNYDSDPRNSRKSDILSVPLLFTPYILLSQPIWVAGIVSAYGLTALLPGGQALLRPIVQQPYWARYELQRAQGCRLQTFPPTAYGNDFFATADTKVEPSRSDAPTPTVLHVSRTTPSASDVTVLDSGATISPRSHTSIHTSTSSLRTASASQPTLRLTESSSIAVSSTAVQLTITGASTCPSEDLLPTSITTSASPRTSLSPSGTADATSSHAIERIETPQRFDLPPYIYVGAKAVGKIVTSFYISLAIYVIPTFFFLLLKDLAVVVGCLVMEARDAWELMAGGENGA</sequence>
<feature type="region of interest" description="Disordered" evidence="1">
    <location>
        <begin position="210"/>
        <end position="238"/>
    </location>
</feature>
<feature type="chain" id="PRO_5040256787" evidence="3">
    <location>
        <begin position="20"/>
        <end position="313"/>
    </location>
</feature>
<comment type="caution">
    <text evidence="4">The sequence shown here is derived from an EMBL/GenBank/DDBJ whole genome shotgun (WGS) entry which is preliminary data.</text>
</comment>
<evidence type="ECO:0000313" key="4">
    <source>
        <dbReference type="EMBL" id="KAF3000950.1"/>
    </source>
</evidence>
<keyword evidence="2" id="KW-1133">Transmembrane helix</keyword>
<feature type="compositionally biased region" description="Polar residues" evidence="1">
    <location>
        <begin position="213"/>
        <end position="237"/>
    </location>
</feature>
<dbReference type="EMBL" id="SWKU01000014">
    <property type="protein sequence ID" value="KAF3000950.1"/>
    <property type="molecule type" value="Genomic_DNA"/>
</dbReference>
<evidence type="ECO:0000256" key="2">
    <source>
        <dbReference type="SAM" id="Phobius"/>
    </source>
</evidence>
<dbReference type="Proteomes" id="UP000801428">
    <property type="component" value="Unassembled WGS sequence"/>
</dbReference>
<evidence type="ECO:0000256" key="3">
    <source>
        <dbReference type="SAM" id="SignalP"/>
    </source>
</evidence>
<protein>
    <submittedName>
        <fullName evidence="4">Uncharacterized protein</fullName>
    </submittedName>
</protein>
<reference evidence="4" key="1">
    <citation type="submission" date="2019-04" db="EMBL/GenBank/DDBJ databases">
        <title>Sequencing of skin fungus with MAO and IRED activity.</title>
        <authorList>
            <person name="Marsaioli A.J."/>
            <person name="Bonatto J.M.C."/>
            <person name="Reis Junior O."/>
        </authorList>
    </citation>
    <scope>NUCLEOTIDE SEQUENCE</scope>
    <source>
        <strain evidence="4">30M1</strain>
    </source>
</reference>
<keyword evidence="2" id="KW-0472">Membrane</keyword>
<accession>A0A9P4TD00</accession>
<keyword evidence="2" id="KW-0812">Transmembrane</keyword>
<proteinExistence type="predicted"/>